<feature type="domain" description="tRNA-guanine(15) transglycosylase-like" evidence="6">
    <location>
        <begin position="140"/>
        <end position="420"/>
    </location>
</feature>
<evidence type="ECO:0000256" key="4">
    <source>
        <dbReference type="HAMAP-Rule" id="MF_03043"/>
    </source>
</evidence>
<evidence type="ECO:0000256" key="3">
    <source>
        <dbReference type="ARBA" id="ARBA00022833"/>
    </source>
</evidence>
<dbReference type="OrthoDB" id="27601at2759"/>
<name>A0A8T1V4N4_9STRA</name>
<feature type="binding site" evidence="4">
    <location>
        <position position="358"/>
    </location>
    <ligand>
        <name>Zn(2+)</name>
        <dbReference type="ChEBI" id="CHEBI:29105"/>
    </ligand>
</feature>
<evidence type="ECO:0000256" key="1">
    <source>
        <dbReference type="ARBA" id="ARBA00022694"/>
    </source>
</evidence>
<organism evidence="7 8">
    <name type="scientific">Phytophthora pseudosyringae</name>
    <dbReference type="NCBI Taxonomy" id="221518"/>
    <lineage>
        <taxon>Eukaryota</taxon>
        <taxon>Sar</taxon>
        <taxon>Stramenopiles</taxon>
        <taxon>Oomycota</taxon>
        <taxon>Peronosporomycetes</taxon>
        <taxon>Peronosporales</taxon>
        <taxon>Peronosporaceae</taxon>
        <taxon>Phytophthora</taxon>
    </lineage>
</organism>
<evidence type="ECO:0000256" key="5">
    <source>
        <dbReference type="SAM" id="MobiDB-lite"/>
    </source>
</evidence>
<protein>
    <recommendedName>
        <fullName evidence="4">Queuine tRNA-ribosyltransferase accessory subunit 2</fullName>
    </recommendedName>
    <alternativeName>
        <fullName evidence="4">Queuine tRNA-ribosyltransferase domain-containing protein 1</fullName>
    </alternativeName>
</protein>
<dbReference type="NCBIfam" id="TIGR00449">
    <property type="entry name" value="tgt_general"/>
    <property type="match status" value="1"/>
</dbReference>
<sequence>MTKRLAAAERSPTGGDMLQRVAKTTLSRANVIFSRTHTPCYLPPSIAGNVPHLTPGTDHQSQPPVLLYWETVLTLVRFLGLQSYVTLGLLRLDVVVWVRSSSLVKLATSKKRPFRELLNATDYKLVLSARDYISESNPPSSKATGFMIETSAGRRTVSVEEFMQATELLQPELVVPLADEIPVEKGRNRHRTAVQTSLDWLDACQALNTSHTPMCGVVVGGNDQTLRQMSAGETCKRNIQAILLSGLGSCTDRAKRLELIDAIVTEITPVSLPRVITGIGHPLDVLDIVNCGIDAFVSPYPATVTKAGSALIFWTSDGDDGSSASKRNSERERSGGVLHLREKRFATDFGPVMAGCDCFACRKYTRAYIHHLLNVREMLGDILLYLHNLQHYYRFFREIRAAIDTDRFAAYHADFATRYEEKMSAAPPLVIPAAIEERKRKVDAEKSATKEAKAKASAVKHGAAILKRPRP</sequence>
<feature type="compositionally biased region" description="Basic and acidic residues" evidence="5">
    <location>
        <begin position="442"/>
        <end position="454"/>
    </location>
</feature>
<dbReference type="GO" id="GO:0046872">
    <property type="term" value="F:metal ion binding"/>
    <property type="evidence" value="ECO:0007669"/>
    <property type="project" value="UniProtKB-KW"/>
</dbReference>
<keyword evidence="2 4" id="KW-0479">Metal-binding</keyword>
<dbReference type="InterPro" id="IPR028592">
    <property type="entry name" value="QTRTD1"/>
</dbReference>
<feature type="binding site" evidence="4">
    <location>
        <position position="387"/>
    </location>
    <ligand>
        <name>Zn(2+)</name>
        <dbReference type="ChEBI" id="CHEBI:29105"/>
    </ligand>
</feature>
<dbReference type="AlphaFoldDB" id="A0A8T1V4N4"/>
<feature type="region of interest" description="Disordered" evidence="5">
    <location>
        <begin position="442"/>
        <end position="471"/>
    </location>
</feature>
<dbReference type="HAMAP" id="MF_03043">
    <property type="entry name" value="QTRT2"/>
    <property type="match status" value="1"/>
</dbReference>
<dbReference type="InterPro" id="IPR050852">
    <property type="entry name" value="Queuine_tRNA-ribosyltrfase"/>
</dbReference>
<keyword evidence="4" id="KW-0963">Cytoplasm</keyword>
<evidence type="ECO:0000256" key="2">
    <source>
        <dbReference type="ARBA" id="ARBA00022723"/>
    </source>
</evidence>
<evidence type="ECO:0000259" key="6">
    <source>
        <dbReference type="Pfam" id="PF01702"/>
    </source>
</evidence>
<dbReference type="InterPro" id="IPR002616">
    <property type="entry name" value="tRNA_ribo_trans-like"/>
</dbReference>
<comment type="subcellular location">
    <subcellularLocation>
        <location evidence="4">Cytoplasm</location>
    </subcellularLocation>
</comment>
<feature type="binding site" evidence="4">
    <location>
        <position position="361"/>
    </location>
    <ligand>
        <name>Zn(2+)</name>
        <dbReference type="ChEBI" id="CHEBI:29105"/>
    </ligand>
</feature>
<dbReference type="Pfam" id="PF01702">
    <property type="entry name" value="TGT"/>
    <property type="match status" value="1"/>
</dbReference>
<feature type="binding site" evidence="4">
    <location>
        <position position="356"/>
    </location>
    <ligand>
        <name>Zn(2+)</name>
        <dbReference type="ChEBI" id="CHEBI:29105"/>
    </ligand>
</feature>
<comment type="caution">
    <text evidence="7">The sequence shown here is derived from an EMBL/GenBank/DDBJ whole genome shotgun (WGS) entry which is preliminary data.</text>
</comment>
<comment type="function">
    <text evidence="4">Non-catalytic subunit of the queuine tRNA-ribosyltransferase (TGT) that catalyzes the base-exchange of a guanine (G) residue with queuine (Q) at position 34 (anticodon wobble position) in tRNAs with GU(N) anticodons (tRNA-Asp, -Asn, -His and -Tyr), resulting in the hypermodified nucleoside queuosine (7-(((4,5-cis-dihydroxy-2-cyclopenten-1-yl)amino)methyl)-7-deazaguanosine).</text>
</comment>
<dbReference type="PANTHER" id="PTHR46064:SF1">
    <property type="entry name" value="QUEUINE TRNA-RIBOSYLTRANSFERASE ACCESSORY SUBUNIT 2"/>
    <property type="match status" value="1"/>
</dbReference>
<keyword evidence="1 4" id="KW-0819">tRNA processing</keyword>
<reference evidence="7" key="1">
    <citation type="submission" date="2021-02" db="EMBL/GenBank/DDBJ databases">
        <authorList>
            <person name="Palmer J.M."/>
        </authorList>
    </citation>
    <scope>NUCLEOTIDE SEQUENCE</scope>
    <source>
        <strain evidence="7">SCRP734</strain>
    </source>
</reference>
<comment type="similarity">
    <text evidence="4">Belongs to the queuine tRNA-ribosyltransferase family. QTRT2 subfamily.</text>
</comment>
<evidence type="ECO:0000313" key="7">
    <source>
        <dbReference type="EMBL" id="KAG7376222.1"/>
    </source>
</evidence>
<keyword evidence="3 4" id="KW-0862">Zinc</keyword>
<dbReference type="PANTHER" id="PTHR46064">
    <property type="entry name" value="QUEUINE TRNA-RIBOSYLTRANSFERASE ACCESSORY SUBUNIT 2"/>
    <property type="match status" value="1"/>
</dbReference>
<comment type="subunit">
    <text evidence="4">Heterodimer of a catalytic subunit and an accessory subunit.</text>
</comment>
<comment type="cofactor">
    <cofactor evidence="4">
        <name>Zn(2+)</name>
        <dbReference type="ChEBI" id="CHEBI:29105"/>
    </cofactor>
    <text evidence="4">Binds 1 zinc ion per subunit.</text>
</comment>
<evidence type="ECO:0000313" key="8">
    <source>
        <dbReference type="Proteomes" id="UP000694044"/>
    </source>
</evidence>
<keyword evidence="8" id="KW-1185">Reference proteome</keyword>
<dbReference type="GO" id="GO:0005737">
    <property type="term" value="C:cytoplasm"/>
    <property type="evidence" value="ECO:0007669"/>
    <property type="project" value="UniProtKB-SubCell"/>
</dbReference>
<gene>
    <name evidence="7" type="ORF">PHYPSEUDO_014057</name>
</gene>
<accession>A0A8T1V4N4</accession>
<dbReference type="EMBL" id="JAGDFM010000770">
    <property type="protein sequence ID" value="KAG7376222.1"/>
    <property type="molecule type" value="Genomic_DNA"/>
</dbReference>
<proteinExistence type="inferred from homology"/>
<dbReference type="GO" id="GO:0006400">
    <property type="term" value="P:tRNA modification"/>
    <property type="evidence" value="ECO:0007669"/>
    <property type="project" value="InterPro"/>
</dbReference>
<dbReference type="GO" id="GO:0008479">
    <property type="term" value="F:tRNA-guanosine(34) queuine transglycosylase activity"/>
    <property type="evidence" value="ECO:0007669"/>
    <property type="project" value="UniProtKB-UniRule"/>
</dbReference>
<dbReference type="Proteomes" id="UP000694044">
    <property type="component" value="Unassembled WGS sequence"/>
</dbReference>